<dbReference type="GO" id="GO:0030674">
    <property type="term" value="F:protein-macromolecule adaptor activity"/>
    <property type="evidence" value="ECO:0007669"/>
    <property type="project" value="TreeGrafter"/>
</dbReference>
<dbReference type="GO" id="GO:0015031">
    <property type="term" value="P:protein transport"/>
    <property type="evidence" value="ECO:0007669"/>
    <property type="project" value="UniProtKB-KW"/>
</dbReference>
<dbReference type="Proteomes" id="UP000887574">
    <property type="component" value="Unplaced"/>
</dbReference>
<dbReference type="WBParaSite" id="jg121">
    <property type="protein sequence ID" value="jg121"/>
    <property type="gene ID" value="jg121"/>
</dbReference>
<dbReference type="AlphaFoldDB" id="A0A915CSA6"/>
<comment type="similarity">
    <text evidence="3">Belongs to the NDC1 family.</text>
</comment>
<evidence type="ECO:0000256" key="11">
    <source>
        <dbReference type="ARBA" id="ARBA00023136"/>
    </source>
</evidence>
<keyword evidence="4" id="KW-0813">Transport</keyword>
<evidence type="ECO:0000256" key="10">
    <source>
        <dbReference type="ARBA" id="ARBA00023132"/>
    </source>
</evidence>
<keyword evidence="10" id="KW-0906">Nuclear pore complex</keyword>
<keyword evidence="6" id="KW-0509">mRNA transport</keyword>
<feature type="signal peptide" evidence="13">
    <location>
        <begin position="1"/>
        <end position="21"/>
    </location>
</feature>
<dbReference type="PANTHER" id="PTHR13269">
    <property type="entry name" value="NUCLEOPORIN NDC1"/>
    <property type="match status" value="1"/>
</dbReference>
<keyword evidence="12" id="KW-0539">Nucleus</keyword>
<evidence type="ECO:0000256" key="5">
    <source>
        <dbReference type="ARBA" id="ARBA00022692"/>
    </source>
</evidence>
<evidence type="ECO:0000256" key="2">
    <source>
        <dbReference type="ARBA" id="ARBA00004567"/>
    </source>
</evidence>
<keyword evidence="7" id="KW-0653">Protein transport</keyword>
<feature type="chain" id="PRO_5037067689" evidence="13">
    <location>
        <begin position="22"/>
        <end position="295"/>
    </location>
</feature>
<dbReference type="GO" id="GO:0031965">
    <property type="term" value="C:nuclear membrane"/>
    <property type="evidence" value="ECO:0007669"/>
    <property type="project" value="UniProtKB-SubCell"/>
</dbReference>
<dbReference type="GO" id="GO:0006999">
    <property type="term" value="P:nuclear pore organization"/>
    <property type="evidence" value="ECO:0007669"/>
    <property type="project" value="TreeGrafter"/>
</dbReference>
<evidence type="ECO:0000256" key="3">
    <source>
        <dbReference type="ARBA" id="ARBA00005760"/>
    </source>
</evidence>
<evidence type="ECO:0000256" key="1">
    <source>
        <dbReference type="ARBA" id="ARBA00004232"/>
    </source>
</evidence>
<sequence>MTAIPIAVFFIVNLLASLAASLTSINPIWSCSSVTMSVWLAYSITSSLVCGYLYSFASFIDELLGVYSFFEASTRDTASRFQFYDLSYPGGHPRMWNLLKNTSCRYIDVVHDKLECATYSKQRDKFSAECYHQSAHLLEESKTFCASGFKSSKEYCCCRFERRMPLSLFRRMFWMRPPVFSLYETVCATLAIRSLTCIVSNSLTEDQYGVVQKDLRPIITMLTRLSIAIDAYVRSVQTFKQGFDSNVRSLDETLTDSLREIYSVSENIYLRWIFTLSNRSISGSLRSSVNSIRAC</sequence>
<evidence type="ECO:0000256" key="7">
    <source>
        <dbReference type="ARBA" id="ARBA00022927"/>
    </source>
</evidence>
<accession>A0A915CSA6</accession>
<dbReference type="InterPro" id="IPR019049">
    <property type="entry name" value="Nucleoporin_prot_Ndc1/Nup"/>
</dbReference>
<dbReference type="PANTHER" id="PTHR13269:SF6">
    <property type="entry name" value="NUCLEOPORIN NDC1"/>
    <property type="match status" value="1"/>
</dbReference>
<evidence type="ECO:0000256" key="6">
    <source>
        <dbReference type="ARBA" id="ARBA00022816"/>
    </source>
</evidence>
<keyword evidence="5" id="KW-0812">Transmembrane</keyword>
<keyword evidence="14" id="KW-1185">Reference proteome</keyword>
<evidence type="ECO:0000256" key="4">
    <source>
        <dbReference type="ARBA" id="ARBA00022448"/>
    </source>
</evidence>
<dbReference type="Pfam" id="PF09531">
    <property type="entry name" value="Ndc1_Nup"/>
    <property type="match status" value="1"/>
</dbReference>
<protein>
    <submittedName>
        <fullName evidence="15">Uncharacterized protein</fullName>
    </submittedName>
</protein>
<dbReference type="GO" id="GO:0070762">
    <property type="term" value="C:nuclear pore transmembrane ring"/>
    <property type="evidence" value="ECO:0007669"/>
    <property type="project" value="TreeGrafter"/>
</dbReference>
<proteinExistence type="inferred from homology"/>
<keyword evidence="13" id="KW-0732">Signal</keyword>
<evidence type="ECO:0000256" key="12">
    <source>
        <dbReference type="ARBA" id="ARBA00023242"/>
    </source>
</evidence>
<evidence type="ECO:0000256" key="8">
    <source>
        <dbReference type="ARBA" id="ARBA00022989"/>
    </source>
</evidence>
<dbReference type="GO" id="GO:0051028">
    <property type="term" value="P:mRNA transport"/>
    <property type="evidence" value="ECO:0007669"/>
    <property type="project" value="UniProtKB-KW"/>
</dbReference>
<keyword evidence="8" id="KW-1133">Transmembrane helix</keyword>
<reference evidence="15" key="1">
    <citation type="submission" date="2022-11" db="UniProtKB">
        <authorList>
            <consortium name="WormBaseParasite"/>
        </authorList>
    </citation>
    <scope>IDENTIFICATION</scope>
</reference>
<evidence type="ECO:0000256" key="13">
    <source>
        <dbReference type="SAM" id="SignalP"/>
    </source>
</evidence>
<evidence type="ECO:0000313" key="15">
    <source>
        <dbReference type="WBParaSite" id="jg121"/>
    </source>
</evidence>
<keyword evidence="11" id="KW-0472">Membrane</keyword>
<organism evidence="14 15">
    <name type="scientific">Ditylenchus dipsaci</name>
    <dbReference type="NCBI Taxonomy" id="166011"/>
    <lineage>
        <taxon>Eukaryota</taxon>
        <taxon>Metazoa</taxon>
        <taxon>Ecdysozoa</taxon>
        <taxon>Nematoda</taxon>
        <taxon>Chromadorea</taxon>
        <taxon>Rhabditida</taxon>
        <taxon>Tylenchina</taxon>
        <taxon>Tylenchomorpha</taxon>
        <taxon>Sphaerularioidea</taxon>
        <taxon>Anguinidae</taxon>
        <taxon>Anguininae</taxon>
        <taxon>Ditylenchus</taxon>
    </lineage>
</organism>
<evidence type="ECO:0000313" key="14">
    <source>
        <dbReference type="Proteomes" id="UP000887574"/>
    </source>
</evidence>
<comment type="subcellular location">
    <subcellularLocation>
        <location evidence="1">Nucleus membrane</location>
        <topology evidence="1">Multi-pass membrane protein</topology>
    </subcellularLocation>
    <subcellularLocation>
        <location evidence="2">Nucleus</location>
        <location evidence="2">Nuclear pore complex</location>
    </subcellularLocation>
</comment>
<keyword evidence="9" id="KW-0811">Translocation</keyword>
<evidence type="ECO:0000256" key="9">
    <source>
        <dbReference type="ARBA" id="ARBA00023010"/>
    </source>
</evidence>
<name>A0A915CSA6_9BILA</name>